<evidence type="ECO:0000313" key="3">
    <source>
        <dbReference type="Proteomes" id="UP000236724"/>
    </source>
</evidence>
<dbReference type="RefSeq" id="WP_103919439.1">
    <property type="nucleotide sequence ID" value="NZ_FMSV02000323.1"/>
</dbReference>
<dbReference type="Proteomes" id="UP000236724">
    <property type="component" value="Unassembled WGS sequence"/>
</dbReference>
<dbReference type="InterPro" id="IPR032710">
    <property type="entry name" value="NTF2-like_dom_sf"/>
</dbReference>
<keyword evidence="3" id="KW-1185">Reference proteome</keyword>
<evidence type="ECO:0000313" key="2">
    <source>
        <dbReference type="EMBL" id="SEH05518.1"/>
    </source>
</evidence>
<dbReference type="EMBL" id="FMSV02000323">
    <property type="protein sequence ID" value="SEH05518.1"/>
    <property type="molecule type" value="Genomic_DNA"/>
</dbReference>
<reference evidence="2 3" key="1">
    <citation type="submission" date="2016-10" db="EMBL/GenBank/DDBJ databases">
        <authorList>
            <person name="de Groot N.N."/>
        </authorList>
    </citation>
    <scope>NUCLEOTIDE SEQUENCE [LARGE SCALE GENOMIC DNA]</scope>
    <source>
        <strain evidence="2">MBHS1</strain>
    </source>
</reference>
<dbReference type="OrthoDB" id="271716at2"/>
<dbReference type="Pfam" id="PF13474">
    <property type="entry name" value="SnoaL_3"/>
    <property type="match status" value="1"/>
</dbReference>
<evidence type="ECO:0000259" key="1">
    <source>
        <dbReference type="Pfam" id="PF13474"/>
    </source>
</evidence>
<dbReference type="SUPFAM" id="SSF54427">
    <property type="entry name" value="NTF2-like"/>
    <property type="match status" value="1"/>
</dbReference>
<organism evidence="2 3">
    <name type="scientific">Candidatus Venteria ishoeyi</name>
    <dbReference type="NCBI Taxonomy" id="1899563"/>
    <lineage>
        <taxon>Bacteria</taxon>
        <taxon>Pseudomonadati</taxon>
        <taxon>Pseudomonadota</taxon>
        <taxon>Gammaproteobacteria</taxon>
        <taxon>Thiotrichales</taxon>
        <taxon>Thiotrichaceae</taxon>
        <taxon>Venteria</taxon>
    </lineage>
</organism>
<accession>A0A1H6F5R5</accession>
<proteinExistence type="predicted"/>
<gene>
    <name evidence="2" type="ORF">MBHS_01372</name>
</gene>
<protein>
    <recommendedName>
        <fullName evidence="1">SnoaL-like domain-containing protein</fullName>
    </recommendedName>
</protein>
<name>A0A1H6F5R5_9GAMM</name>
<dbReference type="InterPro" id="IPR037401">
    <property type="entry name" value="SnoaL-like"/>
</dbReference>
<feature type="domain" description="SnoaL-like" evidence="1">
    <location>
        <begin position="26"/>
        <end position="138"/>
    </location>
</feature>
<sequence>MKHITILGLITLFSFSNPQSKIEIDVDQFLDEWHEAAAQASFEGYFSKLDEDAIYLGTQSDERWTKQKFAEFAKPYFDRGKAWDFKAFDRTHYTSSDGKLIWFEESLKTWMGVCRGSGVIRNYGDSLKLVHYNLAVTISNDLVQDFVELVKKDSINSFLIED</sequence>
<dbReference type="AlphaFoldDB" id="A0A1H6F5R5"/>